<organism evidence="2 3">
    <name type="scientific">Mycobacterium rhizamassiliense</name>
    <dbReference type="NCBI Taxonomy" id="1841860"/>
    <lineage>
        <taxon>Bacteria</taxon>
        <taxon>Bacillati</taxon>
        <taxon>Actinomycetota</taxon>
        <taxon>Actinomycetes</taxon>
        <taxon>Mycobacteriales</taxon>
        <taxon>Mycobacteriaceae</taxon>
        <taxon>Mycobacterium</taxon>
    </lineage>
</organism>
<proteinExistence type="predicted"/>
<dbReference type="InterPro" id="IPR011335">
    <property type="entry name" value="Restrct_endonuc-II-like"/>
</dbReference>
<protein>
    <recommendedName>
        <fullName evidence="1">DUF559 domain-containing protein</fullName>
    </recommendedName>
</protein>
<reference evidence="2 3" key="1">
    <citation type="submission" date="2017-01" db="EMBL/GenBank/DDBJ databases">
        <authorList>
            <consortium name="Urmite Genomes"/>
        </authorList>
    </citation>
    <scope>NUCLEOTIDE SEQUENCE [LARGE SCALE GENOMIC DNA]</scope>
    <source>
        <strain evidence="2 3">AB57</strain>
    </source>
</reference>
<accession>A0A2U3NT79</accession>
<evidence type="ECO:0000259" key="1">
    <source>
        <dbReference type="Pfam" id="PF04480"/>
    </source>
</evidence>
<keyword evidence="3" id="KW-1185">Reference proteome</keyword>
<dbReference type="Gene3D" id="3.40.960.10">
    <property type="entry name" value="VSR Endonuclease"/>
    <property type="match status" value="1"/>
</dbReference>
<feature type="domain" description="DUF559" evidence="1">
    <location>
        <begin position="217"/>
        <end position="276"/>
    </location>
</feature>
<evidence type="ECO:0000313" key="3">
    <source>
        <dbReference type="Proteomes" id="UP000240988"/>
    </source>
</evidence>
<gene>
    <name evidence="2" type="ORF">MRAB57_2532</name>
</gene>
<dbReference type="InterPro" id="IPR007569">
    <property type="entry name" value="DUF559"/>
</dbReference>
<dbReference type="Proteomes" id="UP000240988">
    <property type="component" value="Unassembled WGS sequence"/>
</dbReference>
<dbReference type="AlphaFoldDB" id="A0A2U3NT79"/>
<evidence type="ECO:0000313" key="2">
    <source>
        <dbReference type="EMBL" id="SPM34712.1"/>
    </source>
</evidence>
<dbReference type="RefSeq" id="WP_077087870.1">
    <property type="nucleotide sequence ID" value="NZ_LT721901.1"/>
</dbReference>
<dbReference type="EMBL" id="FUFA01000004">
    <property type="protein sequence ID" value="SPM34712.1"/>
    <property type="molecule type" value="Genomic_DNA"/>
</dbReference>
<name>A0A2U3NT79_9MYCO</name>
<dbReference type="SUPFAM" id="SSF52980">
    <property type="entry name" value="Restriction endonuclease-like"/>
    <property type="match status" value="1"/>
</dbReference>
<dbReference type="Pfam" id="PF04480">
    <property type="entry name" value="DUF559"/>
    <property type="match status" value="1"/>
</dbReference>
<dbReference type="STRING" id="1841860.GCA_900157375_02535"/>
<dbReference type="OrthoDB" id="3173471at2"/>
<sequence>MQPLDWPFRGTEALAAGIVTPHRLRTDFELAHRNVYIPRGARLTPVTRAISAWLWSGRSATLAGLSAAALHRTAWIDDWLPAEVNRPSRDKARGIIVHSDVLDEDEVCTRDGMPVTTPARTAFDLGRRKGLITAVIRLDALMHATELKAVDVELVANRHGGARGLVQLRQALSVADGGAESPYETKTRLVLVGSGLPRPQTQIEVLNDWGAVMARIDMGWEEWKVGVEFDGAQHWTDPAQRTWDIDRLAQLEARGWKVIRVSADMVRNRPHIVVARTRDALLTAGCRLRQRAERGVVGPKRPNFRN</sequence>